<dbReference type="Proteomes" id="UP000178104">
    <property type="component" value="Unassembled WGS sequence"/>
</dbReference>
<organism evidence="3 4">
    <name type="scientific">Candidatus Nomurabacteria bacterium RIFCSPLOWO2_01_FULL_42_17</name>
    <dbReference type="NCBI Taxonomy" id="1801780"/>
    <lineage>
        <taxon>Bacteria</taxon>
        <taxon>Candidatus Nomuraibacteriota</taxon>
    </lineage>
</organism>
<reference evidence="3 4" key="1">
    <citation type="journal article" date="2016" name="Nat. Commun.">
        <title>Thousands of microbial genomes shed light on interconnected biogeochemical processes in an aquifer system.</title>
        <authorList>
            <person name="Anantharaman K."/>
            <person name="Brown C.T."/>
            <person name="Hug L.A."/>
            <person name="Sharon I."/>
            <person name="Castelle C.J."/>
            <person name="Probst A.J."/>
            <person name="Thomas B.C."/>
            <person name="Singh A."/>
            <person name="Wilkins M.J."/>
            <person name="Karaoz U."/>
            <person name="Brodie E.L."/>
            <person name="Williams K.H."/>
            <person name="Hubbard S.S."/>
            <person name="Banfield J.F."/>
        </authorList>
    </citation>
    <scope>NUCLEOTIDE SEQUENCE [LARGE SCALE GENOMIC DNA]</scope>
</reference>
<sequence>MANKKRSVGVILVSWTEIGFVAVLQVRAKWNEEKNAPESWPGACQVTVHGKLEGEEGFLEALIREIKEELGSASTSVINALVNNGRLTRLVNDETEDKQSLTYGGVVKEQVVGALLAIAKTPTCGGFQIIRSKDVDNIVDIHTFDKASGVMDENVIAMFPDEKEAVRLAFEKLGCEKKPA</sequence>
<dbReference type="STRING" id="1801780.A2917_00350"/>
<feature type="domain" description="Nudix hydrolase" evidence="2">
    <location>
        <begin position="5"/>
        <end position="75"/>
    </location>
</feature>
<protein>
    <recommendedName>
        <fullName evidence="2">Nudix hydrolase domain-containing protein</fullName>
    </recommendedName>
</protein>
<proteinExistence type="predicted"/>
<evidence type="ECO:0000313" key="3">
    <source>
        <dbReference type="EMBL" id="OGI95755.1"/>
    </source>
</evidence>
<dbReference type="Pfam" id="PF00293">
    <property type="entry name" value="NUDIX"/>
    <property type="match status" value="1"/>
</dbReference>
<dbReference type="InterPro" id="IPR020084">
    <property type="entry name" value="NUDIX_hydrolase_CS"/>
</dbReference>
<name>A0A1F6XNQ9_9BACT</name>
<evidence type="ECO:0000313" key="4">
    <source>
        <dbReference type="Proteomes" id="UP000178104"/>
    </source>
</evidence>
<comment type="caution">
    <text evidence="3">The sequence shown here is derived from an EMBL/GenBank/DDBJ whole genome shotgun (WGS) entry which is preliminary data.</text>
</comment>
<dbReference type="SUPFAM" id="SSF55811">
    <property type="entry name" value="Nudix"/>
    <property type="match status" value="1"/>
</dbReference>
<dbReference type="AlphaFoldDB" id="A0A1F6XNQ9"/>
<dbReference type="InterPro" id="IPR000086">
    <property type="entry name" value="NUDIX_hydrolase_dom"/>
</dbReference>
<evidence type="ECO:0000259" key="2">
    <source>
        <dbReference type="Pfam" id="PF00293"/>
    </source>
</evidence>
<evidence type="ECO:0000256" key="1">
    <source>
        <dbReference type="ARBA" id="ARBA00022801"/>
    </source>
</evidence>
<dbReference type="EMBL" id="MFVE01000002">
    <property type="protein sequence ID" value="OGI95755.1"/>
    <property type="molecule type" value="Genomic_DNA"/>
</dbReference>
<accession>A0A1F6XNQ9</accession>
<dbReference type="Gene3D" id="3.90.79.10">
    <property type="entry name" value="Nucleoside Triphosphate Pyrophosphohydrolase"/>
    <property type="match status" value="1"/>
</dbReference>
<gene>
    <name evidence="3" type="ORF">A2917_00350</name>
</gene>
<dbReference type="InterPro" id="IPR015797">
    <property type="entry name" value="NUDIX_hydrolase-like_dom_sf"/>
</dbReference>
<dbReference type="PROSITE" id="PS00893">
    <property type="entry name" value="NUDIX_BOX"/>
    <property type="match status" value="1"/>
</dbReference>
<keyword evidence="1" id="KW-0378">Hydrolase</keyword>
<dbReference type="GO" id="GO:0016787">
    <property type="term" value="F:hydrolase activity"/>
    <property type="evidence" value="ECO:0007669"/>
    <property type="project" value="UniProtKB-KW"/>
</dbReference>